<feature type="chain" id="PRO_5043406782" description="MD-2-related lipid-recognition domain-containing protein" evidence="1">
    <location>
        <begin position="24"/>
        <end position="157"/>
    </location>
</feature>
<dbReference type="EMBL" id="JANEYG010000003">
    <property type="protein sequence ID" value="KAJ8924212.1"/>
    <property type="molecule type" value="Genomic_DNA"/>
</dbReference>
<dbReference type="InterPro" id="IPR003172">
    <property type="entry name" value="ML_dom"/>
</dbReference>
<protein>
    <recommendedName>
        <fullName evidence="2">MD-2-related lipid-recognition domain-containing protein</fullName>
    </recommendedName>
</protein>
<evidence type="ECO:0000313" key="3">
    <source>
        <dbReference type="EMBL" id="KAJ8924212.1"/>
    </source>
</evidence>
<evidence type="ECO:0000256" key="1">
    <source>
        <dbReference type="SAM" id="SignalP"/>
    </source>
</evidence>
<accession>A0AAV8WC70</accession>
<dbReference type="Proteomes" id="UP001159042">
    <property type="component" value="Unassembled WGS sequence"/>
</dbReference>
<dbReference type="SUPFAM" id="SSF81296">
    <property type="entry name" value="E set domains"/>
    <property type="match status" value="1"/>
</dbReference>
<feature type="signal peptide" evidence="1">
    <location>
        <begin position="1"/>
        <end position="23"/>
    </location>
</feature>
<name>A0AAV8WC70_9CUCU</name>
<dbReference type="AlphaFoldDB" id="A0AAV8WC70"/>
<dbReference type="Pfam" id="PF02221">
    <property type="entry name" value="E1_DerP2_DerF2"/>
    <property type="match status" value="1"/>
</dbReference>
<reference evidence="3 4" key="1">
    <citation type="journal article" date="2023" name="Insect Mol. Biol.">
        <title>Genome sequencing provides insights into the evolution of gene families encoding plant cell wall-degrading enzymes in longhorned beetles.</title>
        <authorList>
            <person name="Shin N.R."/>
            <person name="Okamura Y."/>
            <person name="Kirsch R."/>
            <person name="Pauchet Y."/>
        </authorList>
    </citation>
    <scope>NUCLEOTIDE SEQUENCE [LARGE SCALE GENOMIC DNA]</scope>
    <source>
        <strain evidence="3">EAD_L_NR</strain>
    </source>
</reference>
<keyword evidence="4" id="KW-1185">Reference proteome</keyword>
<gene>
    <name evidence="3" type="ORF">NQ315_007003</name>
</gene>
<feature type="domain" description="MD-2-related lipid-recognition" evidence="2">
    <location>
        <begin position="29"/>
        <end position="154"/>
    </location>
</feature>
<dbReference type="Gene3D" id="2.60.40.770">
    <property type="match status" value="1"/>
</dbReference>
<comment type="caution">
    <text evidence="3">The sequence shown here is derived from an EMBL/GenBank/DDBJ whole genome shotgun (WGS) entry which is preliminary data.</text>
</comment>
<sequence length="157" mass="17826">MPKALKVKCFILFFAVFIVIGRGDVRFEYLDCGSYFEINSVTVSNCTATPCVFSPGQNFTVQILITEVAQFDRTELTTKAFLWMFGSSWPLEITPLNPCTSQWHCPVLQENNLTYTADVHLLDNVIKRPAHVEVLITYDQNGEMFQALCVEFAVNLE</sequence>
<proteinExistence type="predicted"/>
<dbReference type="InterPro" id="IPR014756">
    <property type="entry name" value="Ig_E-set"/>
</dbReference>
<organism evidence="3 4">
    <name type="scientific">Exocentrus adspersus</name>
    <dbReference type="NCBI Taxonomy" id="1586481"/>
    <lineage>
        <taxon>Eukaryota</taxon>
        <taxon>Metazoa</taxon>
        <taxon>Ecdysozoa</taxon>
        <taxon>Arthropoda</taxon>
        <taxon>Hexapoda</taxon>
        <taxon>Insecta</taxon>
        <taxon>Pterygota</taxon>
        <taxon>Neoptera</taxon>
        <taxon>Endopterygota</taxon>
        <taxon>Coleoptera</taxon>
        <taxon>Polyphaga</taxon>
        <taxon>Cucujiformia</taxon>
        <taxon>Chrysomeloidea</taxon>
        <taxon>Cerambycidae</taxon>
        <taxon>Lamiinae</taxon>
        <taxon>Acanthocinini</taxon>
        <taxon>Exocentrus</taxon>
    </lineage>
</organism>
<keyword evidence="1" id="KW-0732">Signal</keyword>
<evidence type="ECO:0000259" key="2">
    <source>
        <dbReference type="SMART" id="SM00737"/>
    </source>
</evidence>
<evidence type="ECO:0000313" key="4">
    <source>
        <dbReference type="Proteomes" id="UP001159042"/>
    </source>
</evidence>
<dbReference type="SMART" id="SM00737">
    <property type="entry name" value="ML"/>
    <property type="match status" value="1"/>
</dbReference>